<dbReference type="EMBL" id="BRYB01003870">
    <property type="protein sequence ID" value="GMI22014.1"/>
    <property type="molecule type" value="Genomic_DNA"/>
</dbReference>
<accession>A0ABQ6M966</accession>
<organism evidence="2 3">
    <name type="scientific">Tetraparma gracilis</name>
    <dbReference type="NCBI Taxonomy" id="2962635"/>
    <lineage>
        <taxon>Eukaryota</taxon>
        <taxon>Sar</taxon>
        <taxon>Stramenopiles</taxon>
        <taxon>Ochrophyta</taxon>
        <taxon>Bolidophyceae</taxon>
        <taxon>Parmales</taxon>
        <taxon>Triparmaceae</taxon>
        <taxon>Tetraparma</taxon>
    </lineage>
</organism>
<dbReference type="Proteomes" id="UP001165060">
    <property type="component" value="Unassembled WGS sequence"/>
</dbReference>
<evidence type="ECO:0000256" key="1">
    <source>
        <dbReference type="SAM" id="SignalP"/>
    </source>
</evidence>
<feature type="signal peptide" evidence="1">
    <location>
        <begin position="1"/>
        <end position="18"/>
    </location>
</feature>
<keyword evidence="3" id="KW-1185">Reference proteome</keyword>
<comment type="caution">
    <text evidence="2">The sequence shown here is derived from an EMBL/GenBank/DDBJ whole genome shotgun (WGS) entry which is preliminary data.</text>
</comment>
<proteinExistence type="predicted"/>
<keyword evidence="1" id="KW-0732">Signal</keyword>
<name>A0ABQ6M966_9STRA</name>
<evidence type="ECO:0000313" key="2">
    <source>
        <dbReference type="EMBL" id="GMI22014.1"/>
    </source>
</evidence>
<gene>
    <name evidence="2" type="ORF">TeGR_g10279</name>
</gene>
<sequence>MRSIVPVMCLALFAASEADDVLSETLSCNVGALMNLEGEVSTCTTSELRYKDNKPFDEPSGTTCTSGTQYACLTGNWAGDFDTAYGCFGGGSDLGVNQIDNAKAKIIEGCQASPTCIANNPGGVPSRGWTSCTESNCNPCAAGAGASAPTLLVGGFALLLAVTALV</sequence>
<evidence type="ECO:0000313" key="3">
    <source>
        <dbReference type="Proteomes" id="UP001165060"/>
    </source>
</evidence>
<reference evidence="2 3" key="1">
    <citation type="journal article" date="2023" name="Commun. Biol.">
        <title>Genome analysis of Parmales, the sister group of diatoms, reveals the evolutionary specialization of diatoms from phago-mixotrophs to photoautotrophs.</title>
        <authorList>
            <person name="Ban H."/>
            <person name="Sato S."/>
            <person name="Yoshikawa S."/>
            <person name="Yamada K."/>
            <person name="Nakamura Y."/>
            <person name="Ichinomiya M."/>
            <person name="Sato N."/>
            <person name="Blanc-Mathieu R."/>
            <person name="Endo H."/>
            <person name="Kuwata A."/>
            <person name="Ogata H."/>
        </authorList>
    </citation>
    <scope>NUCLEOTIDE SEQUENCE [LARGE SCALE GENOMIC DNA]</scope>
</reference>
<protein>
    <submittedName>
        <fullName evidence="2">Uncharacterized protein</fullName>
    </submittedName>
</protein>
<feature type="chain" id="PRO_5046653735" evidence="1">
    <location>
        <begin position="19"/>
        <end position="166"/>
    </location>
</feature>